<evidence type="ECO:0000313" key="13">
    <source>
        <dbReference type="Proteomes" id="UP000306102"/>
    </source>
</evidence>
<dbReference type="STRING" id="542762.A0A4S4EHD0"/>
<organism evidence="12 13">
    <name type="scientific">Camellia sinensis var. sinensis</name>
    <name type="common">China tea</name>
    <dbReference type="NCBI Taxonomy" id="542762"/>
    <lineage>
        <taxon>Eukaryota</taxon>
        <taxon>Viridiplantae</taxon>
        <taxon>Streptophyta</taxon>
        <taxon>Embryophyta</taxon>
        <taxon>Tracheophyta</taxon>
        <taxon>Spermatophyta</taxon>
        <taxon>Magnoliopsida</taxon>
        <taxon>eudicotyledons</taxon>
        <taxon>Gunneridae</taxon>
        <taxon>Pentapetalae</taxon>
        <taxon>asterids</taxon>
        <taxon>Ericales</taxon>
        <taxon>Theaceae</taxon>
        <taxon>Camellia</taxon>
    </lineage>
</organism>
<evidence type="ECO:0000256" key="7">
    <source>
        <dbReference type="ARBA" id="ARBA00023242"/>
    </source>
</evidence>
<dbReference type="CDD" id="cd01723">
    <property type="entry name" value="LSm4"/>
    <property type="match status" value="1"/>
</dbReference>
<keyword evidence="10" id="KW-0732">Signal</keyword>
<evidence type="ECO:0000256" key="6">
    <source>
        <dbReference type="ARBA" id="ARBA00023187"/>
    </source>
</evidence>
<dbReference type="GO" id="GO:0120115">
    <property type="term" value="C:Lsm2-8 complex"/>
    <property type="evidence" value="ECO:0007669"/>
    <property type="project" value="UniProtKB-ARBA"/>
</dbReference>
<evidence type="ECO:0000256" key="4">
    <source>
        <dbReference type="ARBA" id="ARBA00022728"/>
    </source>
</evidence>
<evidence type="ECO:0000256" key="10">
    <source>
        <dbReference type="SAM" id="SignalP"/>
    </source>
</evidence>
<dbReference type="Pfam" id="PF01423">
    <property type="entry name" value="LSM"/>
    <property type="match status" value="1"/>
</dbReference>
<dbReference type="AlphaFoldDB" id="A0A4S4EHD0"/>
<dbReference type="InterPro" id="IPR047575">
    <property type="entry name" value="Sm"/>
</dbReference>
<comment type="subcellular location">
    <subcellularLocation>
        <location evidence="1">Nucleus</location>
    </subcellularLocation>
</comment>
<evidence type="ECO:0000256" key="1">
    <source>
        <dbReference type="ARBA" id="ARBA00004123"/>
    </source>
</evidence>
<protein>
    <recommendedName>
        <fullName evidence="11">Sm domain-containing protein</fullName>
    </recommendedName>
</protein>
<comment type="caution">
    <text evidence="12">The sequence shown here is derived from an EMBL/GenBank/DDBJ whole genome shotgun (WGS) entry which is preliminary data.</text>
</comment>
<dbReference type="GO" id="GO:0005681">
    <property type="term" value="C:spliceosomal complex"/>
    <property type="evidence" value="ECO:0007669"/>
    <property type="project" value="UniProtKB-KW"/>
</dbReference>
<evidence type="ECO:0000256" key="8">
    <source>
        <dbReference type="ARBA" id="ARBA00023274"/>
    </source>
</evidence>
<feature type="signal peptide" evidence="10">
    <location>
        <begin position="1"/>
        <end position="19"/>
    </location>
</feature>
<feature type="region of interest" description="Disordered" evidence="9">
    <location>
        <begin position="431"/>
        <end position="490"/>
    </location>
</feature>
<keyword evidence="6" id="KW-0508">mRNA splicing</keyword>
<dbReference type="InterPro" id="IPR034101">
    <property type="entry name" value="Lsm4"/>
</dbReference>
<dbReference type="Proteomes" id="UP000306102">
    <property type="component" value="Unassembled WGS sequence"/>
</dbReference>
<feature type="compositionally biased region" description="Gly residues" evidence="9">
    <location>
        <begin position="474"/>
        <end position="485"/>
    </location>
</feature>
<dbReference type="InterPro" id="IPR001163">
    <property type="entry name" value="Sm_dom_euk/arc"/>
</dbReference>
<accession>A0A4S4EHD0</accession>
<feature type="compositionally biased region" description="Gly residues" evidence="9">
    <location>
        <begin position="458"/>
        <end position="467"/>
    </location>
</feature>
<keyword evidence="7" id="KW-0539">Nucleus</keyword>
<feature type="compositionally biased region" description="Basic and acidic residues" evidence="9">
    <location>
        <begin position="431"/>
        <end position="442"/>
    </location>
</feature>
<reference evidence="12 13" key="1">
    <citation type="journal article" date="2018" name="Proc. Natl. Acad. Sci. U.S.A.">
        <title>Draft genome sequence of Camellia sinensis var. sinensis provides insights into the evolution of the tea genome and tea quality.</title>
        <authorList>
            <person name="Wei C."/>
            <person name="Yang H."/>
            <person name="Wang S."/>
            <person name="Zhao J."/>
            <person name="Liu C."/>
            <person name="Gao L."/>
            <person name="Xia E."/>
            <person name="Lu Y."/>
            <person name="Tai Y."/>
            <person name="She G."/>
            <person name="Sun J."/>
            <person name="Cao H."/>
            <person name="Tong W."/>
            <person name="Gao Q."/>
            <person name="Li Y."/>
            <person name="Deng W."/>
            <person name="Jiang X."/>
            <person name="Wang W."/>
            <person name="Chen Q."/>
            <person name="Zhang S."/>
            <person name="Li H."/>
            <person name="Wu J."/>
            <person name="Wang P."/>
            <person name="Li P."/>
            <person name="Shi C."/>
            <person name="Zheng F."/>
            <person name="Jian J."/>
            <person name="Huang B."/>
            <person name="Shan D."/>
            <person name="Shi M."/>
            <person name="Fang C."/>
            <person name="Yue Y."/>
            <person name="Li F."/>
            <person name="Li D."/>
            <person name="Wei S."/>
            <person name="Han B."/>
            <person name="Jiang C."/>
            <person name="Yin Y."/>
            <person name="Xia T."/>
            <person name="Zhang Z."/>
            <person name="Bennetzen J.L."/>
            <person name="Zhao S."/>
            <person name="Wan X."/>
        </authorList>
    </citation>
    <scope>NUCLEOTIDE SEQUENCE [LARGE SCALE GENOMIC DNA]</scope>
    <source>
        <strain evidence="13">cv. Shuchazao</strain>
        <tissue evidence="12">Leaf</tissue>
    </source>
</reference>
<evidence type="ECO:0000256" key="9">
    <source>
        <dbReference type="SAM" id="MobiDB-lite"/>
    </source>
</evidence>
<comment type="similarity">
    <text evidence="2">Belongs to the snRNP Sm proteins family.</text>
</comment>
<keyword evidence="4" id="KW-0747">Spliceosome</keyword>
<dbReference type="PANTHER" id="PTHR35759">
    <property type="entry name" value="BNAA09G03860D PROTEIN"/>
    <property type="match status" value="1"/>
</dbReference>
<feature type="domain" description="Sm" evidence="11">
    <location>
        <begin position="353"/>
        <end position="426"/>
    </location>
</feature>
<keyword evidence="5" id="KW-0694">RNA-binding</keyword>
<dbReference type="InterPro" id="IPR010920">
    <property type="entry name" value="LSM_dom_sf"/>
</dbReference>
<sequence>MSSPSLSIRFAFVVSLSLAASYTSSSSSSSFPPFSTFLKLNPSPPNNPSTPKATPSDLLSLLGTPSQASSIDPNLAKELRSCLKFLVPFSPIPRSRPLLRGLPDSISNRKWNEENELVWWPPAPVMELARLAVDSGGDPDAIYRALDPTIIPVPDVEKSKENRCELTRTPFGRHFINEELNSYIKFLFEIIAARGPSIGLNVSLSRFDLFHGHIFLATDSGRLGILFHAKEYPMYDKKMFPYNMGYCQIGSNVVYDDSMNFRNILWLAPLPSDSTKAWLAPGTSPDLYQTGVLVILDANPKGIIYRDLIPEYVNYARTIYEDDLGDVVADVNYLNIGGRLFFGFDVLCIRKMLPLSLLKTAQGHPMLVELKNGETYNGHLVNCDTWMNIHLREVICTSKDGDRFWRMPECYIRGNTIKYLRVPDEVIDKVQEETKSRADRKPPGVGRGRGRGREDGPGGRPAKGVGRGIDDGGAKGMGGGRGKGGSSSKPAGNRDPSFYLYLCNVIRGLLNDYLSFVYHFDI</sequence>
<keyword evidence="8" id="KW-0687">Ribonucleoprotein</keyword>
<dbReference type="PROSITE" id="PS52002">
    <property type="entry name" value="SM"/>
    <property type="match status" value="1"/>
</dbReference>
<proteinExistence type="inferred from homology"/>
<keyword evidence="3" id="KW-0507">mRNA processing</keyword>
<evidence type="ECO:0000256" key="3">
    <source>
        <dbReference type="ARBA" id="ARBA00022664"/>
    </source>
</evidence>
<evidence type="ECO:0000259" key="11">
    <source>
        <dbReference type="PROSITE" id="PS52002"/>
    </source>
</evidence>
<dbReference type="GO" id="GO:0003723">
    <property type="term" value="F:RNA binding"/>
    <property type="evidence" value="ECO:0007669"/>
    <property type="project" value="UniProtKB-KW"/>
</dbReference>
<dbReference type="SUPFAM" id="SSF50182">
    <property type="entry name" value="Sm-like ribonucleoproteins"/>
    <property type="match status" value="1"/>
</dbReference>
<dbReference type="Gene3D" id="2.30.30.100">
    <property type="match status" value="1"/>
</dbReference>
<dbReference type="GO" id="GO:0000956">
    <property type="term" value="P:nuclear-transcribed mRNA catabolic process"/>
    <property type="evidence" value="ECO:0007669"/>
    <property type="project" value="InterPro"/>
</dbReference>
<dbReference type="EMBL" id="SDRB02004854">
    <property type="protein sequence ID" value="THG15246.1"/>
    <property type="molecule type" value="Genomic_DNA"/>
</dbReference>
<evidence type="ECO:0000313" key="12">
    <source>
        <dbReference type="EMBL" id="THG15246.1"/>
    </source>
</evidence>
<dbReference type="PANTHER" id="PTHR35759:SF1">
    <property type="entry name" value="OS07G0673000 PROTEIN"/>
    <property type="match status" value="1"/>
</dbReference>
<feature type="chain" id="PRO_5020814715" description="Sm domain-containing protein" evidence="10">
    <location>
        <begin position="20"/>
        <end position="522"/>
    </location>
</feature>
<evidence type="ECO:0000256" key="5">
    <source>
        <dbReference type="ARBA" id="ARBA00022884"/>
    </source>
</evidence>
<evidence type="ECO:0000256" key="2">
    <source>
        <dbReference type="ARBA" id="ARBA00006850"/>
    </source>
</evidence>
<name>A0A4S4EHD0_CAMSN</name>
<dbReference type="SMART" id="SM00651">
    <property type="entry name" value="Sm"/>
    <property type="match status" value="1"/>
</dbReference>
<dbReference type="FunFam" id="2.30.30.100:FF:000005">
    <property type="entry name" value="U6 snRNA-associated Sm-like protein LSm4"/>
    <property type="match status" value="1"/>
</dbReference>
<dbReference type="GO" id="GO:0000398">
    <property type="term" value="P:mRNA splicing, via spliceosome"/>
    <property type="evidence" value="ECO:0007669"/>
    <property type="project" value="InterPro"/>
</dbReference>
<gene>
    <name evidence="12" type="ORF">TEA_023251</name>
</gene>
<keyword evidence="13" id="KW-1185">Reference proteome</keyword>